<evidence type="ECO:0000256" key="3">
    <source>
        <dbReference type="PROSITE-ProRule" id="PRU00289"/>
    </source>
</evidence>
<dbReference type="Proteomes" id="UP000621492">
    <property type="component" value="Unassembled WGS sequence"/>
</dbReference>
<dbReference type="PANTHER" id="PTHR22683:SF1">
    <property type="entry name" value="TYPE VII SECRETION SYSTEM PROTEIN ESSC"/>
    <property type="match status" value="1"/>
</dbReference>
<dbReference type="RefSeq" id="WP_188725702.1">
    <property type="nucleotide sequence ID" value="NZ_BMJD01000044.1"/>
</dbReference>
<reference evidence="5" key="1">
    <citation type="journal article" date="2014" name="Int. J. Syst. Evol. Microbiol.">
        <title>Complete genome sequence of Corynebacterium casei LMG S-19264T (=DSM 44701T), isolated from a smear-ripened cheese.</title>
        <authorList>
            <consortium name="US DOE Joint Genome Institute (JGI-PGF)"/>
            <person name="Walter F."/>
            <person name="Albersmeier A."/>
            <person name="Kalinowski J."/>
            <person name="Ruckert C."/>
        </authorList>
    </citation>
    <scope>NUCLEOTIDE SEQUENCE</scope>
    <source>
        <strain evidence="5">CGMCC 1.15454</strain>
    </source>
</reference>
<keyword evidence="2 3" id="KW-0067">ATP-binding</keyword>
<protein>
    <submittedName>
        <fullName evidence="5">Cell division protein FtsK</fullName>
    </submittedName>
</protein>
<dbReference type="Pfam" id="PF01580">
    <property type="entry name" value="FtsK_SpoIIIE"/>
    <property type="match status" value="1"/>
</dbReference>
<evidence type="ECO:0000313" key="5">
    <source>
        <dbReference type="EMBL" id="GGB56964.1"/>
    </source>
</evidence>
<dbReference type="GO" id="GO:0003677">
    <property type="term" value="F:DNA binding"/>
    <property type="evidence" value="ECO:0007669"/>
    <property type="project" value="InterPro"/>
</dbReference>
<dbReference type="GO" id="GO:0005524">
    <property type="term" value="F:ATP binding"/>
    <property type="evidence" value="ECO:0007669"/>
    <property type="project" value="UniProtKB-UniRule"/>
</dbReference>
<feature type="binding site" evidence="3">
    <location>
        <begin position="141"/>
        <end position="148"/>
    </location>
    <ligand>
        <name>ATP</name>
        <dbReference type="ChEBI" id="CHEBI:30616"/>
    </ligand>
</feature>
<gene>
    <name evidence="5" type="ORF">GCM10011409_38180</name>
</gene>
<dbReference type="InterPro" id="IPR002543">
    <property type="entry name" value="FtsK_dom"/>
</dbReference>
<evidence type="ECO:0000256" key="1">
    <source>
        <dbReference type="ARBA" id="ARBA00022741"/>
    </source>
</evidence>
<dbReference type="Gene3D" id="3.40.50.300">
    <property type="entry name" value="P-loop containing nucleotide triphosphate hydrolases"/>
    <property type="match status" value="1"/>
</dbReference>
<keyword evidence="5" id="KW-0132">Cell division</keyword>
<dbReference type="GO" id="GO:0051301">
    <property type="term" value="P:cell division"/>
    <property type="evidence" value="ECO:0007669"/>
    <property type="project" value="UniProtKB-KW"/>
</dbReference>
<feature type="domain" description="FtsK" evidence="4">
    <location>
        <begin position="123"/>
        <end position="313"/>
    </location>
</feature>
<dbReference type="PROSITE" id="PS50901">
    <property type="entry name" value="FTSK"/>
    <property type="match status" value="1"/>
</dbReference>
<evidence type="ECO:0000313" key="6">
    <source>
        <dbReference type="Proteomes" id="UP000621492"/>
    </source>
</evidence>
<reference evidence="5" key="2">
    <citation type="submission" date="2020-09" db="EMBL/GenBank/DDBJ databases">
        <authorList>
            <person name="Sun Q."/>
            <person name="Zhou Y."/>
        </authorList>
    </citation>
    <scope>NUCLEOTIDE SEQUENCE</scope>
    <source>
        <strain evidence="5">CGMCC 1.15454</strain>
    </source>
</reference>
<accession>A0A9W5U0G1</accession>
<dbReference type="InterPro" id="IPR027417">
    <property type="entry name" value="P-loop_NTPase"/>
</dbReference>
<dbReference type="EMBL" id="BMJD01000044">
    <property type="protein sequence ID" value="GGB56964.1"/>
    <property type="molecule type" value="Genomic_DNA"/>
</dbReference>
<dbReference type="InterPro" id="IPR050206">
    <property type="entry name" value="FtsK/SpoIIIE/SftA"/>
</dbReference>
<dbReference type="SUPFAM" id="SSF52540">
    <property type="entry name" value="P-loop containing nucleoside triphosphate hydrolases"/>
    <property type="match status" value="1"/>
</dbReference>
<keyword evidence="1 3" id="KW-0547">Nucleotide-binding</keyword>
<dbReference type="AlphaFoldDB" id="A0A9W5U0G1"/>
<organism evidence="5 6">
    <name type="scientific">Lentibacillus populi</name>
    <dbReference type="NCBI Taxonomy" id="1827502"/>
    <lineage>
        <taxon>Bacteria</taxon>
        <taxon>Bacillati</taxon>
        <taxon>Bacillota</taxon>
        <taxon>Bacilli</taxon>
        <taxon>Bacillales</taxon>
        <taxon>Bacillaceae</taxon>
        <taxon>Lentibacillus</taxon>
    </lineage>
</organism>
<sequence length="378" mass="43556">MEIITGAIIACGAMYVAEKYEPLETKKIKHTFRNINYKVGDYEPKLIRIRRKESWKEYIFNVPYGLIDDPKLQPILAKTLHKPVHVYFDGKLHIRVYKQKLSNKIDYNWHIADGWTVPIGQSQDKMIYHDFDKIPHMTVAGMTRQGKTVLLKLILAHLINNHPDDVQFNIIDLKGGLEFGWYDRLKQVKQVASNVNEAYALLSSVLKQIKSDMSRFKKGGYTNVLDTNISTRKFIIIDEAAELVPGSHLDKEEKKIYRYCQHAMSEIARIAGALGYRLIFCTQYPTADTLPRQIKQNADAKISFRLPTEVASRVALDEQGAERITNIGRAIYRTHEKHLVQVPFIKDTDIKNKLKEWIVDDANTKMDPTPRENIVTFG</sequence>
<comment type="caution">
    <text evidence="5">The sequence shown here is derived from an EMBL/GenBank/DDBJ whole genome shotgun (WGS) entry which is preliminary data.</text>
</comment>
<evidence type="ECO:0000259" key="4">
    <source>
        <dbReference type="PROSITE" id="PS50901"/>
    </source>
</evidence>
<keyword evidence="6" id="KW-1185">Reference proteome</keyword>
<evidence type="ECO:0000256" key="2">
    <source>
        <dbReference type="ARBA" id="ARBA00022840"/>
    </source>
</evidence>
<dbReference type="PANTHER" id="PTHR22683">
    <property type="entry name" value="SPORULATION PROTEIN RELATED"/>
    <property type="match status" value="1"/>
</dbReference>
<name>A0A9W5U0G1_9BACI</name>
<proteinExistence type="predicted"/>
<keyword evidence="5" id="KW-0131">Cell cycle</keyword>